<dbReference type="RefSeq" id="WP_004190769.1">
    <property type="nucleotide sequence ID" value="NZ_AP028072.1"/>
</dbReference>
<evidence type="ECO:0000256" key="1">
    <source>
        <dbReference type="SAM" id="SignalP"/>
    </source>
</evidence>
<dbReference type="eggNOG" id="COG2854">
    <property type="taxonomic scope" value="Bacteria"/>
</dbReference>
<dbReference type="PANTHER" id="PTHR36573:SF1">
    <property type="entry name" value="INTERMEMBRANE PHOSPHOLIPID TRANSPORT SYSTEM BINDING PROTEIN MLAC"/>
    <property type="match status" value="1"/>
</dbReference>
<dbReference type="Pfam" id="PF05494">
    <property type="entry name" value="MlaC"/>
    <property type="match status" value="1"/>
</dbReference>
<reference evidence="3 5" key="2">
    <citation type="submission" date="2017-11" db="EMBL/GenBank/DDBJ databases">
        <title>Molecular characterization of Burkholderia pseudomallei and closely related isolates from Vietnam.</title>
        <authorList>
            <person name="Ustinov D.V."/>
            <person name="Antonov A.S."/>
            <person name="Avdusheva E.F."/>
            <person name="Shpak I.M."/>
            <person name="Zakharova I.B."/>
            <person name="Thi L.A."/>
            <person name="Teteryatnikova N."/>
            <person name="Lopasteyskaya Y.A."/>
            <person name="Kuzyutina J.A."/>
            <person name="Ngo T.N."/>
            <person name="Victorov D.V."/>
        </authorList>
    </citation>
    <scope>NUCLEOTIDE SEQUENCE [LARGE SCALE GENOMIC DNA]</scope>
    <source>
        <strain evidence="3 5">V1512</strain>
    </source>
</reference>
<dbReference type="EMBL" id="JQIM01000008">
    <property type="protein sequence ID" value="KGX16224.1"/>
    <property type="molecule type" value="Genomic_DNA"/>
</dbReference>
<dbReference type="PANTHER" id="PTHR36573">
    <property type="entry name" value="INTERMEMBRANE PHOSPHOLIPID TRANSPORT SYSTEM BINDING PROTEIN MLAC"/>
    <property type="match status" value="1"/>
</dbReference>
<dbReference type="InterPro" id="IPR008869">
    <property type="entry name" value="MlaC/ttg2D"/>
</dbReference>
<dbReference type="EMBL" id="PHRB01000015">
    <property type="protein sequence ID" value="PJO65102.1"/>
    <property type="molecule type" value="Genomic_DNA"/>
</dbReference>
<dbReference type="Proteomes" id="UP000231878">
    <property type="component" value="Unassembled WGS sequence"/>
</dbReference>
<evidence type="ECO:0000313" key="2">
    <source>
        <dbReference type="EMBL" id="KGX16224.1"/>
    </source>
</evidence>
<dbReference type="OMA" id="MMGAWLI"/>
<accession>A0A069BIQ0</accession>
<evidence type="ECO:0000313" key="4">
    <source>
        <dbReference type="Proteomes" id="UP000030475"/>
    </source>
</evidence>
<name>A0A069BIQ0_BURPE</name>
<dbReference type="Gene3D" id="3.10.450.50">
    <property type="match status" value="1"/>
</dbReference>
<dbReference type="AlphaFoldDB" id="A0A069BIQ0"/>
<proteinExistence type="predicted"/>
<dbReference type="OrthoDB" id="9798905at2"/>
<protein>
    <submittedName>
        <fullName evidence="3">ABC transporter</fullName>
    </submittedName>
    <submittedName>
        <fullName evidence="2">Toluene tolerance, Ttg2 family protein</fullName>
    </submittedName>
</protein>
<evidence type="ECO:0000313" key="5">
    <source>
        <dbReference type="Proteomes" id="UP000231878"/>
    </source>
</evidence>
<dbReference type="Gene3D" id="1.10.10.640">
    <property type="entry name" value="phospholipid-binding protein"/>
    <property type="match status" value="1"/>
</dbReference>
<reference evidence="2 4" key="1">
    <citation type="submission" date="2014-08" db="EMBL/GenBank/DDBJ databases">
        <authorList>
            <person name="Bunnell A."/>
            <person name="Chain P.S."/>
            <person name="Chertkov O."/>
            <person name="Currie B.J."/>
            <person name="Daligault H.E."/>
            <person name="Davenport K.W."/>
            <person name="Davis C."/>
            <person name="Gleasner C.D."/>
            <person name="Johnson S.L."/>
            <person name="Kaestli M."/>
            <person name="Koren S."/>
            <person name="Kunde Y.A."/>
            <person name="Mayo M."/>
            <person name="McMurry K.K."/>
            <person name="Price E.P."/>
            <person name="Reitenga K.G."/>
            <person name="Robison R."/>
            <person name="Rosovitz M.J."/>
            <person name="Sarovich D.S."/>
            <person name="Teshima H."/>
        </authorList>
    </citation>
    <scope>NUCLEOTIDE SEQUENCE [LARGE SCALE GENOMIC DNA]</scope>
    <source>
        <strain evidence="2 4">MSHR44</strain>
    </source>
</reference>
<dbReference type="KEGG" id="but:X994_4728"/>
<sequence>MKRHLFAFVAAAVVSVSAFAQTAPVEVVKNAVEGTVGAMKADPAARGGDMAKITQIVEARFLPATNFERTTRIAVGDAWKQASPQQQQELYKQFRILMTRTYAASLAQLGSQDAKFTFKAAGAGGADALVRSTVTTPGDSQSVGYRLGKIGNDWKIYDIDMSGAWLIQVYQGQFKAQLAQGGIDGLIAFLTKHNARAN</sequence>
<feature type="signal peptide" evidence="1">
    <location>
        <begin position="1"/>
        <end position="20"/>
    </location>
</feature>
<dbReference type="GeneID" id="93064567"/>
<keyword evidence="1" id="KW-0732">Signal</keyword>
<feature type="chain" id="PRO_5015027630" evidence="1">
    <location>
        <begin position="21"/>
        <end position="198"/>
    </location>
</feature>
<organism evidence="2 4">
    <name type="scientific">Burkholderia pseudomallei</name>
    <name type="common">Pseudomonas pseudomallei</name>
    <dbReference type="NCBI Taxonomy" id="28450"/>
    <lineage>
        <taxon>Bacteria</taxon>
        <taxon>Pseudomonadati</taxon>
        <taxon>Pseudomonadota</taxon>
        <taxon>Betaproteobacteria</taxon>
        <taxon>Burkholderiales</taxon>
        <taxon>Burkholderiaceae</taxon>
        <taxon>Burkholderia</taxon>
        <taxon>pseudomallei group</taxon>
    </lineage>
</organism>
<evidence type="ECO:0000313" key="3">
    <source>
        <dbReference type="EMBL" id="PJO65102.1"/>
    </source>
</evidence>
<dbReference type="Proteomes" id="UP000030475">
    <property type="component" value="Unassembled WGS sequence"/>
</dbReference>
<gene>
    <name evidence="3" type="ORF">CWD88_16875</name>
    <name evidence="2" type="ORF">Y036_5178</name>
</gene>
<comment type="caution">
    <text evidence="2">The sequence shown here is derived from an EMBL/GenBank/DDBJ whole genome shotgun (WGS) entry which is preliminary data.</text>
</comment>